<dbReference type="InterPro" id="IPR036844">
    <property type="entry name" value="Hint_dom_sf"/>
</dbReference>
<sequence>MTAATLISARSCLTLLSGLATGTAILTLRGAVAVEDLRPGDRVITRDHGAQPLRALEAVAARLAPIRIAAGGLGRNRPDRDLLMGPGTRLHLRDWRARAFCGTPRALLEVHHLIDGEFVTEERPRGLTLYTLTFDRPQIVYADGVEVGV</sequence>
<evidence type="ECO:0000313" key="2">
    <source>
        <dbReference type="EMBL" id="EPX87231.1"/>
    </source>
</evidence>
<dbReference type="Proteomes" id="UP000015346">
    <property type="component" value="Unassembled WGS sequence"/>
</dbReference>
<name>S9R0R7_9RHOB</name>
<comment type="caution">
    <text evidence="2">The sequence shown here is derived from an EMBL/GenBank/DDBJ whole genome shotgun (WGS) entry which is preliminary data.</text>
</comment>
<protein>
    <submittedName>
        <fullName evidence="2">Hint domain protein</fullName>
    </submittedName>
</protein>
<evidence type="ECO:0000259" key="1">
    <source>
        <dbReference type="Pfam" id="PF13403"/>
    </source>
</evidence>
<dbReference type="RefSeq" id="WP_021096735.1">
    <property type="nucleotide sequence ID" value="NZ_KE557320.1"/>
</dbReference>
<dbReference type="STRING" id="1123069.ruthe_00628"/>
<dbReference type="AlphaFoldDB" id="S9R0R7"/>
<gene>
    <name evidence="2" type="ORF">ruthe_00628</name>
</gene>
<reference evidence="2 3" key="1">
    <citation type="journal article" date="2013" name="Stand. Genomic Sci.">
        <title>Genome sequence of the reddish-pigmented Rubellimicrobium thermophilum type strain (DSM 16684(T)), a member of the Roseobacter clade.</title>
        <authorList>
            <person name="Fiebig A."/>
            <person name="Riedel T."/>
            <person name="Gronow S."/>
            <person name="Petersen J."/>
            <person name="Klenk H.P."/>
            <person name="Goker M."/>
        </authorList>
    </citation>
    <scope>NUCLEOTIDE SEQUENCE [LARGE SCALE GENOMIC DNA]</scope>
    <source>
        <strain evidence="2 3">DSM 16684</strain>
    </source>
</reference>
<keyword evidence="3" id="KW-1185">Reference proteome</keyword>
<dbReference type="InterPro" id="IPR028992">
    <property type="entry name" value="Hedgehog/Intein_dom"/>
</dbReference>
<proteinExistence type="predicted"/>
<organism evidence="2 3">
    <name type="scientific">Rubellimicrobium thermophilum DSM 16684</name>
    <dbReference type="NCBI Taxonomy" id="1123069"/>
    <lineage>
        <taxon>Bacteria</taxon>
        <taxon>Pseudomonadati</taxon>
        <taxon>Pseudomonadota</taxon>
        <taxon>Alphaproteobacteria</taxon>
        <taxon>Rhodobacterales</taxon>
        <taxon>Roseobacteraceae</taxon>
        <taxon>Rubellimicrobium</taxon>
    </lineage>
</organism>
<dbReference type="HOGENOM" id="CLU_117140_0_0_5"/>
<dbReference type="SUPFAM" id="SSF51294">
    <property type="entry name" value="Hedgehog/intein (Hint) domain"/>
    <property type="match status" value="1"/>
</dbReference>
<dbReference type="Pfam" id="PF13403">
    <property type="entry name" value="Hint_2"/>
    <property type="match status" value="1"/>
</dbReference>
<accession>S9R0R7</accession>
<dbReference type="OrthoDB" id="7873527at2"/>
<dbReference type="EMBL" id="AOLV01000008">
    <property type="protein sequence ID" value="EPX87231.1"/>
    <property type="molecule type" value="Genomic_DNA"/>
</dbReference>
<feature type="domain" description="Hedgehog/Intein (Hint)" evidence="1">
    <location>
        <begin position="19"/>
        <end position="146"/>
    </location>
</feature>
<evidence type="ECO:0000313" key="3">
    <source>
        <dbReference type="Proteomes" id="UP000015346"/>
    </source>
</evidence>